<reference evidence="1" key="1">
    <citation type="submission" date="2021-07" db="EMBL/GenBank/DDBJ databases">
        <authorList>
            <person name="Stanton E."/>
        </authorList>
    </citation>
    <scope>NUCLEOTIDE SEQUENCE</scope>
    <source>
        <strain evidence="1">2021EL-01139</strain>
    </source>
</reference>
<comment type="caution">
    <text evidence="1">The sequence shown here is derived from an EMBL/GenBank/DDBJ whole genome shotgun (WGS) entry which is preliminary data.</text>
</comment>
<dbReference type="RefSeq" id="WP_154632318.1">
    <property type="nucleotide sequence ID" value="NZ_JAAOIA010000068.1"/>
</dbReference>
<gene>
    <name evidence="1" type="ORF">KYI77_20805</name>
</gene>
<dbReference type="EMBL" id="JAHWLI010000117">
    <property type="protein sequence ID" value="MBW3118883.1"/>
    <property type="molecule type" value="Genomic_DNA"/>
</dbReference>
<accession>A0AAE2ZIX5</accession>
<protein>
    <submittedName>
        <fullName evidence="1">Uncharacterized protein</fullName>
    </submittedName>
</protein>
<proteinExistence type="predicted"/>
<sequence length="164" mass="19303">MSKPDDIIFQNAIDSINSIIDSFSESEVDIYNHIDISHENYLLAFDIAKIEYENIRNDPEDIKKISQNSSKELLVIERIKNHIFYAEHNITYQDGTTLCKRLDEDPEIVNSWVRLRENKHIKSDYDFLNHEERESELVTSEKMNYNDAHNKTISEGLIWNPEGE</sequence>
<evidence type="ECO:0000313" key="2">
    <source>
        <dbReference type="Proteomes" id="UP001155882"/>
    </source>
</evidence>
<name>A0AAE2ZIX5_PRORE</name>
<dbReference type="Proteomes" id="UP001155882">
    <property type="component" value="Unassembled WGS sequence"/>
</dbReference>
<organism evidence="1 2">
    <name type="scientific">Providencia rettgeri</name>
    <dbReference type="NCBI Taxonomy" id="587"/>
    <lineage>
        <taxon>Bacteria</taxon>
        <taxon>Pseudomonadati</taxon>
        <taxon>Pseudomonadota</taxon>
        <taxon>Gammaproteobacteria</taxon>
        <taxon>Enterobacterales</taxon>
        <taxon>Morganellaceae</taxon>
        <taxon>Providencia</taxon>
    </lineage>
</organism>
<evidence type="ECO:0000313" key="1">
    <source>
        <dbReference type="EMBL" id="MBW3118883.1"/>
    </source>
</evidence>
<dbReference type="AlphaFoldDB" id="A0AAE2ZIX5"/>